<organism evidence="5 6">
    <name type="scientific">Hyphomicrobium album</name>
    <dbReference type="NCBI Taxonomy" id="2665159"/>
    <lineage>
        <taxon>Bacteria</taxon>
        <taxon>Pseudomonadati</taxon>
        <taxon>Pseudomonadota</taxon>
        <taxon>Alphaproteobacteria</taxon>
        <taxon>Hyphomicrobiales</taxon>
        <taxon>Hyphomicrobiaceae</taxon>
        <taxon>Hyphomicrobium</taxon>
    </lineage>
</organism>
<keyword evidence="3" id="KW-0804">Transcription</keyword>
<keyword evidence="1" id="KW-0805">Transcription regulation</keyword>
<dbReference type="CDD" id="cd07377">
    <property type="entry name" value="WHTH_GntR"/>
    <property type="match status" value="1"/>
</dbReference>
<dbReference type="PANTHER" id="PTHR44846">
    <property type="entry name" value="MANNOSYL-D-GLYCERATE TRANSPORT/METABOLISM SYSTEM REPRESSOR MNGR-RELATED"/>
    <property type="match status" value="1"/>
</dbReference>
<evidence type="ECO:0000256" key="2">
    <source>
        <dbReference type="ARBA" id="ARBA00023125"/>
    </source>
</evidence>
<proteinExistence type="predicted"/>
<dbReference type="Proteomes" id="UP000440694">
    <property type="component" value="Unassembled WGS sequence"/>
</dbReference>
<dbReference type="SUPFAM" id="SSF64288">
    <property type="entry name" value="Chorismate lyase-like"/>
    <property type="match status" value="1"/>
</dbReference>
<dbReference type="InterPro" id="IPR036388">
    <property type="entry name" value="WH-like_DNA-bd_sf"/>
</dbReference>
<evidence type="ECO:0000313" key="6">
    <source>
        <dbReference type="Proteomes" id="UP000440694"/>
    </source>
</evidence>
<dbReference type="PROSITE" id="PS50949">
    <property type="entry name" value="HTH_GNTR"/>
    <property type="match status" value="1"/>
</dbReference>
<name>A0A6I3KRR7_9HYPH</name>
<dbReference type="InterPro" id="IPR028978">
    <property type="entry name" value="Chorismate_lyase_/UTRA_dom_sf"/>
</dbReference>
<dbReference type="PANTHER" id="PTHR44846:SF1">
    <property type="entry name" value="MANNOSYL-D-GLYCERATE TRANSPORT_METABOLISM SYSTEM REPRESSOR MNGR-RELATED"/>
    <property type="match status" value="1"/>
</dbReference>
<keyword evidence="6" id="KW-1185">Reference proteome</keyword>
<keyword evidence="2" id="KW-0238">DNA-binding</keyword>
<dbReference type="Pfam" id="PF00392">
    <property type="entry name" value="GntR"/>
    <property type="match status" value="1"/>
</dbReference>
<dbReference type="GO" id="GO:0045892">
    <property type="term" value="P:negative regulation of DNA-templated transcription"/>
    <property type="evidence" value="ECO:0007669"/>
    <property type="project" value="TreeGrafter"/>
</dbReference>
<protein>
    <submittedName>
        <fullName evidence="5">UTRA domain-containing protein</fullName>
    </submittedName>
</protein>
<dbReference type="AlphaFoldDB" id="A0A6I3KRR7"/>
<dbReference type="SUPFAM" id="SSF46785">
    <property type="entry name" value="Winged helix' DNA-binding domain"/>
    <property type="match status" value="1"/>
</dbReference>
<evidence type="ECO:0000256" key="1">
    <source>
        <dbReference type="ARBA" id="ARBA00023015"/>
    </source>
</evidence>
<evidence type="ECO:0000259" key="4">
    <source>
        <dbReference type="PROSITE" id="PS50949"/>
    </source>
</evidence>
<dbReference type="GO" id="GO:0003677">
    <property type="term" value="F:DNA binding"/>
    <property type="evidence" value="ECO:0007669"/>
    <property type="project" value="UniProtKB-KW"/>
</dbReference>
<gene>
    <name evidence="5" type="ORF">GIW81_18615</name>
</gene>
<dbReference type="Pfam" id="PF07702">
    <property type="entry name" value="UTRA"/>
    <property type="match status" value="1"/>
</dbReference>
<dbReference type="InterPro" id="IPR036390">
    <property type="entry name" value="WH_DNA-bd_sf"/>
</dbReference>
<dbReference type="InterPro" id="IPR000524">
    <property type="entry name" value="Tscrpt_reg_HTH_GntR"/>
</dbReference>
<dbReference type="SMART" id="SM00866">
    <property type="entry name" value="UTRA"/>
    <property type="match status" value="1"/>
</dbReference>
<evidence type="ECO:0000313" key="5">
    <source>
        <dbReference type="EMBL" id="MTD96357.1"/>
    </source>
</evidence>
<dbReference type="Gene3D" id="3.40.1410.10">
    <property type="entry name" value="Chorismate lyase-like"/>
    <property type="match status" value="1"/>
</dbReference>
<feature type="domain" description="HTH gntR-type" evidence="4">
    <location>
        <begin position="10"/>
        <end position="78"/>
    </location>
</feature>
<dbReference type="InterPro" id="IPR050679">
    <property type="entry name" value="Bact_HTH_transcr_reg"/>
</dbReference>
<dbReference type="RefSeq" id="WP_154740919.1">
    <property type="nucleotide sequence ID" value="NZ_WMBQ01000003.1"/>
</dbReference>
<sequence>MTVVGRFSTRPLYLQVKDMLIQRIAAGAWKPGAAIPNEIELSRELGISVGTVRKALDEMESERLISRRQGRGTFVIDQTSNEHAVRFSNIRDANGIRITGEVESCSVAAAAASDVESRRLQLRTGEPIFHIHRVRTHNDAPLMVEDATVPQSRFPGLPQEEDVTLSIVVLAHRYGVLLARAEEKVGATAAKGGIAKALKVAEGTPLLTLDSVVYAIDGRPIEWRVAHCHLSDDHYLAEMS</sequence>
<dbReference type="GO" id="GO:0003700">
    <property type="term" value="F:DNA-binding transcription factor activity"/>
    <property type="evidence" value="ECO:0007669"/>
    <property type="project" value="InterPro"/>
</dbReference>
<comment type="caution">
    <text evidence="5">The sequence shown here is derived from an EMBL/GenBank/DDBJ whole genome shotgun (WGS) entry which is preliminary data.</text>
</comment>
<reference evidence="5 6" key="1">
    <citation type="submission" date="2019-11" db="EMBL/GenBank/DDBJ databases">
        <title>Identification of a novel strain.</title>
        <authorList>
            <person name="Xu Q."/>
            <person name="Wang G."/>
        </authorList>
    </citation>
    <scope>NUCLEOTIDE SEQUENCE [LARGE SCALE GENOMIC DNA]</scope>
    <source>
        <strain evidence="6">xq</strain>
    </source>
</reference>
<dbReference type="InterPro" id="IPR011663">
    <property type="entry name" value="UTRA"/>
</dbReference>
<dbReference type="Gene3D" id="1.10.10.10">
    <property type="entry name" value="Winged helix-like DNA-binding domain superfamily/Winged helix DNA-binding domain"/>
    <property type="match status" value="1"/>
</dbReference>
<evidence type="ECO:0000256" key="3">
    <source>
        <dbReference type="ARBA" id="ARBA00023163"/>
    </source>
</evidence>
<dbReference type="SMART" id="SM00345">
    <property type="entry name" value="HTH_GNTR"/>
    <property type="match status" value="1"/>
</dbReference>
<dbReference type="EMBL" id="WMBQ01000003">
    <property type="protein sequence ID" value="MTD96357.1"/>
    <property type="molecule type" value="Genomic_DNA"/>
</dbReference>
<accession>A0A6I3KRR7</accession>